<evidence type="ECO:0000256" key="1">
    <source>
        <dbReference type="ARBA" id="ARBA00005254"/>
    </source>
</evidence>
<comment type="caution">
    <text evidence="3">The sequence shown here is derived from an EMBL/GenBank/DDBJ whole genome shotgun (WGS) entry which is preliminary data.</text>
</comment>
<dbReference type="Pfam" id="PF00378">
    <property type="entry name" value="ECH_1"/>
    <property type="match status" value="1"/>
</dbReference>
<accession>A0A7C9H9Q1</accession>
<dbReference type="PANTHER" id="PTHR43802:SF1">
    <property type="entry name" value="IP11341P-RELATED"/>
    <property type="match status" value="1"/>
</dbReference>
<dbReference type="PANTHER" id="PTHR43802">
    <property type="entry name" value="ENOYL-COA HYDRATASE"/>
    <property type="match status" value="1"/>
</dbReference>
<dbReference type="RefSeq" id="WP_273248196.1">
    <property type="nucleotide sequence ID" value="NZ_VENJ01000004.1"/>
</dbReference>
<keyword evidence="3" id="KW-0413">Isomerase</keyword>
<sequence length="261" mass="28377">MTDQSADQTTEQTYETIESTLMGDGVRVIALNRPERLNAMNPALIRDVARAFDDANADSQTRAIVFTGNGRAFCAGDDRHDHTHPETEQQARALVDAIQRATHAITFGPKPVVGAINGWAVGGGFEWAINCDFPIWGESARAFFPEVSLNLFVTGAVTALLPALVGLQKAREMLFLGQRYTAAELSEAGLAWRVVPDSALRDEAMETARHLAALPPLAVRAMKRTLNANANADLNRALQMETDATVAGFLDPETTRLLKDF</sequence>
<organism evidence="3 4">
    <name type="scientific">Sediminimonas qiaohouensis</name>
    <dbReference type="NCBI Taxonomy" id="552061"/>
    <lineage>
        <taxon>Bacteria</taxon>
        <taxon>Pseudomonadati</taxon>
        <taxon>Pseudomonadota</taxon>
        <taxon>Alphaproteobacteria</taxon>
        <taxon>Rhodobacterales</taxon>
        <taxon>Roseobacteraceae</taxon>
        <taxon>Sediminimonas</taxon>
    </lineage>
</organism>
<reference evidence="3 4" key="1">
    <citation type="submission" date="2019-06" db="EMBL/GenBank/DDBJ databases">
        <title>Enrichment of Autotrophic Halophilic Microorganisms from Red Sea Brine Pool Using Microbial Electrosynthesis System.</title>
        <authorList>
            <person name="Alqahtani M.F."/>
            <person name="Bajracharya S."/>
            <person name="Katuri K.P."/>
            <person name="Ali M."/>
            <person name="Saikaly P.E."/>
        </authorList>
    </citation>
    <scope>NUCLEOTIDE SEQUENCE [LARGE SCALE GENOMIC DNA]</scope>
    <source>
        <strain evidence="3">MES6</strain>
    </source>
</reference>
<dbReference type="CDD" id="cd06558">
    <property type="entry name" value="crotonase-like"/>
    <property type="match status" value="1"/>
</dbReference>
<dbReference type="InterPro" id="IPR029045">
    <property type="entry name" value="ClpP/crotonase-like_dom_sf"/>
</dbReference>
<gene>
    <name evidence="3" type="ORF">FH759_02870</name>
</gene>
<dbReference type="Gene3D" id="3.90.226.10">
    <property type="entry name" value="2-enoyl-CoA Hydratase, Chain A, domain 1"/>
    <property type="match status" value="1"/>
</dbReference>
<evidence type="ECO:0000313" key="3">
    <source>
        <dbReference type="EMBL" id="MTJ03626.1"/>
    </source>
</evidence>
<dbReference type="GO" id="GO:0016853">
    <property type="term" value="F:isomerase activity"/>
    <property type="evidence" value="ECO:0007669"/>
    <property type="project" value="UniProtKB-KW"/>
</dbReference>
<dbReference type="AlphaFoldDB" id="A0A7C9H9Q1"/>
<evidence type="ECO:0000256" key="2">
    <source>
        <dbReference type="RuleBase" id="RU003707"/>
    </source>
</evidence>
<name>A0A7C9H9Q1_9RHOB</name>
<dbReference type="EMBL" id="VENJ01000004">
    <property type="protein sequence ID" value="MTJ03626.1"/>
    <property type="molecule type" value="Genomic_DNA"/>
</dbReference>
<dbReference type="Proteomes" id="UP000483078">
    <property type="component" value="Unassembled WGS sequence"/>
</dbReference>
<evidence type="ECO:0000313" key="4">
    <source>
        <dbReference type="Proteomes" id="UP000483078"/>
    </source>
</evidence>
<dbReference type="PROSITE" id="PS00166">
    <property type="entry name" value="ENOYL_COA_HYDRATASE"/>
    <property type="match status" value="1"/>
</dbReference>
<dbReference type="SUPFAM" id="SSF52096">
    <property type="entry name" value="ClpP/crotonase"/>
    <property type="match status" value="1"/>
</dbReference>
<proteinExistence type="inferred from homology"/>
<dbReference type="InterPro" id="IPR001753">
    <property type="entry name" value="Enoyl-CoA_hydra/iso"/>
</dbReference>
<protein>
    <submittedName>
        <fullName evidence="3">Enoyl-CoA hydratase/isomerase family protein</fullName>
    </submittedName>
</protein>
<dbReference type="InterPro" id="IPR018376">
    <property type="entry name" value="Enoyl-CoA_hyd/isom_CS"/>
</dbReference>
<comment type="similarity">
    <text evidence="1 2">Belongs to the enoyl-CoA hydratase/isomerase family.</text>
</comment>